<accession>A0ACB8SJR7</accession>
<name>A0ACB8SJR7_9AGAM</name>
<gene>
    <name evidence="1" type="ORF">BV25DRAFT_1909846</name>
</gene>
<reference evidence="1" key="1">
    <citation type="submission" date="2021-03" db="EMBL/GenBank/DDBJ databases">
        <authorList>
            <consortium name="DOE Joint Genome Institute"/>
            <person name="Ahrendt S."/>
            <person name="Looney B.P."/>
            <person name="Miyauchi S."/>
            <person name="Morin E."/>
            <person name="Drula E."/>
            <person name="Courty P.E."/>
            <person name="Chicoki N."/>
            <person name="Fauchery L."/>
            <person name="Kohler A."/>
            <person name="Kuo A."/>
            <person name="Labutti K."/>
            <person name="Pangilinan J."/>
            <person name="Lipzen A."/>
            <person name="Riley R."/>
            <person name="Andreopoulos W."/>
            <person name="He G."/>
            <person name="Johnson J."/>
            <person name="Barry K.W."/>
            <person name="Grigoriev I.V."/>
            <person name="Nagy L."/>
            <person name="Hibbett D."/>
            <person name="Henrissat B."/>
            <person name="Matheny P.B."/>
            <person name="Labbe J."/>
            <person name="Martin F."/>
        </authorList>
    </citation>
    <scope>NUCLEOTIDE SEQUENCE</scope>
    <source>
        <strain evidence="1">HHB10654</strain>
    </source>
</reference>
<dbReference type="Proteomes" id="UP000814140">
    <property type="component" value="Unassembled WGS sequence"/>
</dbReference>
<evidence type="ECO:0000313" key="2">
    <source>
        <dbReference type="Proteomes" id="UP000814140"/>
    </source>
</evidence>
<proteinExistence type="predicted"/>
<comment type="caution">
    <text evidence="1">The sequence shown here is derived from an EMBL/GenBank/DDBJ whole genome shotgun (WGS) entry which is preliminary data.</text>
</comment>
<protein>
    <submittedName>
        <fullName evidence="1">Uncharacterized protein</fullName>
    </submittedName>
</protein>
<organism evidence="1 2">
    <name type="scientific">Artomyces pyxidatus</name>
    <dbReference type="NCBI Taxonomy" id="48021"/>
    <lineage>
        <taxon>Eukaryota</taxon>
        <taxon>Fungi</taxon>
        <taxon>Dikarya</taxon>
        <taxon>Basidiomycota</taxon>
        <taxon>Agaricomycotina</taxon>
        <taxon>Agaricomycetes</taxon>
        <taxon>Russulales</taxon>
        <taxon>Auriscalpiaceae</taxon>
        <taxon>Artomyces</taxon>
    </lineage>
</organism>
<sequence length="951" mass="101635">MSQAKLTLRPPPNVDFVQGYPGIPPGAPDRPQAAVKGAIEVRMGPSGVKAKYVRVELRKIETLPGGQQNTFYDFVGQSPINLWQSSEEYGVLHTQDIPFYIRIPESIPPSLALEKGAGVKYELVGQVCIQGKTGFFRRNKSIVLSSSTPIIIDKHELHSTWPIYQQPESRNLSQDAVLLTVERTQNCYGPGDRVSVWATIRSDSLHTVILRGFEFTLKETTIFRAGPHATGKKGAPQVKINIVGDQKVPVNNTLYGGTKHKVELSCTIPQTHTTTTLTSARHIDITYVLIVKALMGTGKPLIMELPVIVSNWPRYVSAEAVRRIGIAPSLGQQHPGVAVTTAAPTSPRPNTAPSSGPAFPSTISARTDPVDYHGAYGVGRQSSTLPNLNGHTPNAPSLGISDEFGALSNGNGSASYSDQRRPSTAGNEPSGRSEPDVGSAGGSGVGVGRRPRSSLVGQPNRFTIVNQADDEIPEDEDHAPASTSQRPAPEPPRNATAWPTAEEEKARLYQQAKAEVERVQGGLDRMSSLRSTATAASPRGSGHPPPLPASETTRWPTAEEEKVRLFNQAQNNARIMQGLVTPEATSPASQVSHGRGDSRDSGRSYPPGRAQASISAGAALYSAAMSSVKKPANGGSPPASWPQNGTPPPSMHSPQPRTPPRLPTAAEEKEMLRRYQEAANAVQRHHETYFGPPDGGSSSYGAPDGAHMPVPEHVPTPDDLPPPWVPSADFPQVQPMSEKERYRLAYEAREAAAARATTPPMPDSPPVDYYSATSSPAAGPPPAWHPTPPPGHASLPSHIRARSPPATPTNGPARPLTAAEEKAMLKAKYAAESQPQAQPEPPSSPPPFGSYSTASQHSQPPVTPPPPPPLMPRPPVEYIQETREEDARLRDLDDGALEPPHGMLDLGGDDTFGLKLRPTSPFTLGWDSATVRTSNGVNGPPPLPPKVPVDE</sequence>
<dbReference type="EMBL" id="MU277264">
    <property type="protein sequence ID" value="KAI0056427.1"/>
    <property type="molecule type" value="Genomic_DNA"/>
</dbReference>
<evidence type="ECO:0000313" key="1">
    <source>
        <dbReference type="EMBL" id="KAI0056427.1"/>
    </source>
</evidence>
<keyword evidence="2" id="KW-1185">Reference proteome</keyword>
<reference evidence="1" key="2">
    <citation type="journal article" date="2022" name="New Phytol.">
        <title>Evolutionary transition to the ectomycorrhizal habit in the genomes of a hyperdiverse lineage of mushroom-forming fungi.</title>
        <authorList>
            <person name="Looney B."/>
            <person name="Miyauchi S."/>
            <person name="Morin E."/>
            <person name="Drula E."/>
            <person name="Courty P.E."/>
            <person name="Kohler A."/>
            <person name="Kuo A."/>
            <person name="LaButti K."/>
            <person name="Pangilinan J."/>
            <person name="Lipzen A."/>
            <person name="Riley R."/>
            <person name="Andreopoulos W."/>
            <person name="He G."/>
            <person name="Johnson J."/>
            <person name="Nolan M."/>
            <person name="Tritt A."/>
            <person name="Barry K.W."/>
            <person name="Grigoriev I.V."/>
            <person name="Nagy L.G."/>
            <person name="Hibbett D."/>
            <person name="Henrissat B."/>
            <person name="Matheny P.B."/>
            <person name="Labbe J."/>
            <person name="Martin F.M."/>
        </authorList>
    </citation>
    <scope>NUCLEOTIDE SEQUENCE</scope>
    <source>
        <strain evidence="1">HHB10654</strain>
    </source>
</reference>